<evidence type="ECO:0000313" key="1">
    <source>
        <dbReference type="EMBL" id="MBU2951084.1"/>
    </source>
</evidence>
<proteinExistence type="predicted"/>
<gene>
    <name evidence="1" type="ORF">KO493_10290</name>
</gene>
<accession>A0ACC5U9T3</accession>
<protein>
    <submittedName>
        <fullName evidence="1">Carboxylesterase family protein</fullName>
    </submittedName>
</protein>
<organism evidence="1 2">
    <name type="scientific">Pseudotamlana agarivorans</name>
    <dbReference type="NCBI Taxonomy" id="481183"/>
    <lineage>
        <taxon>Bacteria</taxon>
        <taxon>Pseudomonadati</taxon>
        <taxon>Bacteroidota</taxon>
        <taxon>Flavobacteriia</taxon>
        <taxon>Flavobacteriales</taxon>
        <taxon>Flavobacteriaceae</taxon>
        <taxon>Pseudotamlana</taxon>
    </lineage>
</organism>
<dbReference type="Proteomes" id="UP001647509">
    <property type="component" value="Unassembled WGS sequence"/>
</dbReference>
<name>A0ACC5U9T3_9FLAO</name>
<sequence>MISFRLSILFFLVFSAVSAQTRYIDPVFDEVNVRTYKYAIKANDTLKLDLYQPIGDSLIKKPLMVLVHGGGFYTGKRNESYMISMAKNIARKGYNVASIDYRLTTGRHSVSCGVSQNKIFQVYKRGAQDVMDALLFLIDYKTEFNIDDSKIVLTGSSAGAENILNIAYNRPLMSKSPRHHAIKIAAVLSISGAIFDINAIKKGNGVPGVFYHGEKDPVVPYGKGAHHSCTVFQKGFFILQGSEKITEKLTKLNSSFLLYSYKDRGHDIFNLPNKDFHQAFIFLNDILFKNQFYQAKIRKNL</sequence>
<evidence type="ECO:0000313" key="2">
    <source>
        <dbReference type="Proteomes" id="UP001647509"/>
    </source>
</evidence>
<reference evidence="1" key="1">
    <citation type="submission" date="2021-05" db="EMBL/GenBank/DDBJ databases">
        <title>Draft genomes of bacteria isolated from model marine particles.</title>
        <authorList>
            <person name="Datta M.S."/>
            <person name="Schwartzman J.A."/>
            <person name="Enke T.N."/>
            <person name="Saavedra J."/>
            <person name="Cermak N."/>
            <person name="Cordero O.X."/>
        </authorList>
    </citation>
    <scope>NUCLEOTIDE SEQUENCE</scope>
    <source>
        <strain evidence="1">I2M19</strain>
    </source>
</reference>
<dbReference type="EMBL" id="JAHKPD010000014">
    <property type="protein sequence ID" value="MBU2951084.1"/>
    <property type="molecule type" value="Genomic_DNA"/>
</dbReference>
<keyword evidence="2" id="KW-1185">Reference proteome</keyword>
<comment type="caution">
    <text evidence="1">The sequence shown here is derived from an EMBL/GenBank/DDBJ whole genome shotgun (WGS) entry which is preliminary data.</text>
</comment>